<keyword evidence="2" id="KW-0472">Membrane</keyword>
<feature type="region of interest" description="Disordered" evidence="1">
    <location>
        <begin position="392"/>
        <end position="512"/>
    </location>
</feature>
<evidence type="ECO:0008006" key="5">
    <source>
        <dbReference type="Google" id="ProtNLM"/>
    </source>
</evidence>
<evidence type="ECO:0000256" key="2">
    <source>
        <dbReference type="SAM" id="Phobius"/>
    </source>
</evidence>
<dbReference type="Proteomes" id="UP000707071">
    <property type="component" value="Unassembled WGS sequence"/>
</dbReference>
<feature type="compositionally biased region" description="Polar residues" evidence="1">
    <location>
        <begin position="15"/>
        <end position="26"/>
    </location>
</feature>
<keyword evidence="2" id="KW-1133">Transmembrane helix</keyword>
<comment type="caution">
    <text evidence="3">The sequence shown here is derived from an EMBL/GenBank/DDBJ whole genome shotgun (WGS) entry which is preliminary data.</text>
</comment>
<keyword evidence="2" id="KW-0812">Transmembrane</keyword>
<feature type="compositionally biased region" description="Low complexity" evidence="1">
    <location>
        <begin position="465"/>
        <end position="477"/>
    </location>
</feature>
<evidence type="ECO:0000313" key="4">
    <source>
        <dbReference type="Proteomes" id="UP000707071"/>
    </source>
</evidence>
<dbReference type="PANTHER" id="PTHR42069">
    <property type="entry name" value="HYPHAL ANASTAMOSIS-8 PROTEIN"/>
    <property type="match status" value="1"/>
</dbReference>
<sequence>MVLEDKKRPAALNLTPKQPGTPSTEASIKASRTPRFVEATAVHSPVDIKKSPFADPNKLDQGISQKPSQVGFGYISNAPELSGNGPKSPLKSAMKVPGTPGRSFANPLSPTFKEEVVLEKEEEKNDQQQVKDIKVKTRVRMAKFALRGVNFSCSLIILSMLSASFSIFNSTKSLAAASKFTPWAPNTQQTAWPQKLTLSMACVSLFACVLVFFAYCRGGHKRATKVNSYYSMFAIGWFVLSLLLWVITAVIFQHSKNSGSNKDMWGWACANNQRAKIYADKVDYVLVCRLQNWTLICIVIEIVVEVISILLYTIVFYRFWSKRRLMKSMDMRDRARSDLYLAQLRSQSAPNTPGFAPKSPGYSIYGNNNPKSPGLPTTFRNLADLEEAISPFYPRSSSSNNNNNNNNNTKAPEPPAQVSVSPPQPAAGFKLQAPPTKAPSATPKTVQATFSPTAPRPSPSPPISVPQQQQQQQHGPQAAHEPTYESVPIPGAYADQVIKSPRHQQTRIGQAS</sequence>
<feature type="transmembrane region" description="Helical" evidence="2">
    <location>
        <begin position="144"/>
        <end position="168"/>
    </location>
</feature>
<feature type="transmembrane region" description="Helical" evidence="2">
    <location>
        <begin position="293"/>
        <end position="320"/>
    </location>
</feature>
<dbReference type="PANTHER" id="PTHR42069:SF1">
    <property type="entry name" value="MARVEL DOMAIN-CONTAINING PROTEIN"/>
    <property type="match status" value="1"/>
</dbReference>
<name>A0A9P7U1N1_9HYPO</name>
<protein>
    <recommendedName>
        <fullName evidence="5">Hyphal anastamosis-8 protein</fullName>
    </recommendedName>
</protein>
<keyword evidence="4" id="KW-1185">Reference proteome</keyword>
<dbReference type="AlphaFoldDB" id="A0A9P7U1N1"/>
<evidence type="ECO:0000256" key="1">
    <source>
        <dbReference type="SAM" id="MobiDB-lite"/>
    </source>
</evidence>
<feature type="region of interest" description="Disordered" evidence="1">
    <location>
        <begin position="1"/>
        <end position="34"/>
    </location>
</feature>
<reference evidence="3 4" key="1">
    <citation type="journal article" date="2020" name="bioRxiv">
        <title>Whole genome comparisons of ergot fungi reveals the divergence and evolution of species within the genus Claviceps are the result of varying mechanisms driving genome evolution and host range expansion.</title>
        <authorList>
            <person name="Wyka S.A."/>
            <person name="Mondo S.J."/>
            <person name="Liu M."/>
            <person name="Dettman J."/>
            <person name="Nalam V."/>
            <person name="Broders K.D."/>
        </authorList>
    </citation>
    <scope>NUCLEOTIDE SEQUENCE [LARGE SCALE GENOMIC DNA]</scope>
    <source>
        <strain evidence="3 4">Clav52</strain>
    </source>
</reference>
<evidence type="ECO:0000313" key="3">
    <source>
        <dbReference type="EMBL" id="KAG6296649.1"/>
    </source>
</evidence>
<feature type="transmembrane region" description="Helical" evidence="2">
    <location>
        <begin position="196"/>
        <end position="216"/>
    </location>
</feature>
<proteinExistence type="predicted"/>
<feature type="region of interest" description="Disordered" evidence="1">
    <location>
        <begin position="80"/>
        <end position="105"/>
    </location>
</feature>
<gene>
    <name evidence="3" type="ORF">E4U09_001689</name>
</gene>
<feature type="compositionally biased region" description="Pro residues" evidence="1">
    <location>
        <begin position="454"/>
        <end position="464"/>
    </location>
</feature>
<feature type="transmembrane region" description="Helical" evidence="2">
    <location>
        <begin position="228"/>
        <end position="252"/>
    </location>
</feature>
<organism evidence="3 4">
    <name type="scientific">Claviceps aff. purpurea</name>
    <dbReference type="NCBI Taxonomy" id="1967640"/>
    <lineage>
        <taxon>Eukaryota</taxon>
        <taxon>Fungi</taxon>
        <taxon>Dikarya</taxon>
        <taxon>Ascomycota</taxon>
        <taxon>Pezizomycotina</taxon>
        <taxon>Sordariomycetes</taxon>
        <taxon>Hypocreomycetidae</taxon>
        <taxon>Hypocreales</taxon>
        <taxon>Clavicipitaceae</taxon>
        <taxon>Claviceps</taxon>
    </lineage>
</organism>
<feature type="region of interest" description="Disordered" evidence="1">
    <location>
        <begin position="350"/>
        <end position="378"/>
    </location>
</feature>
<dbReference type="EMBL" id="SRRH01000166">
    <property type="protein sequence ID" value="KAG6296649.1"/>
    <property type="molecule type" value="Genomic_DNA"/>
</dbReference>
<feature type="compositionally biased region" description="Low complexity" evidence="1">
    <location>
        <begin position="433"/>
        <end position="445"/>
    </location>
</feature>
<feature type="compositionally biased region" description="Low complexity" evidence="1">
    <location>
        <begin position="396"/>
        <end position="408"/>
    </location>
</feature>
<accession>A0A9P7U1N1</accession>